<dbReference type="AlphaFoldDB" id="A0A6J6NAG8"/>
<evidence type="ECO:0000313" key="2">
    <source>
        <dbReference type="EMBL" id="CAB4681904.1"/>
    </source>
</evidence>
<reference evidence="2" key="1">
    <citation type="submission" date="2020-05" db="EMBL/GenBank/DDBJ databases">
        <authorList>
            <person name="Chiriac C."/>
            <person name="Salcher M."/>
            <person name="Ghai R."/>
            <person name="Kavagutti S V."/>
        </authorList>
    </citation>
    <scope>NUCLEOTIDE SEQUENCE</scope>
</reference>
<sequence length="225" mass="23263">MRTGKRGERHIELVRPAAPHRGAARKALRHLIAFAALLALIFAAGTLRPTVMPPAAVTVEPRTVTITAVPTTTTVATTATVATPDTIGIAEGLPTALLAAPVHVKVLAGKAQWLADDALGVATDGDTRILAGKVLYAIGDNHAWQLVAYVTGAEGSTAKPECVFIDQPLAGDTPRVIAGEPVIISKQPILICEGVEGHSGGIFRATLDIEGTASGEITVKVDLIP</sequence>
<keyword evidence="1" id="KW-0812">Transmembrane</keyword>
<gene>
    <name evidence="2" type="ORF">UFOPK2366_00270</name>
</gene>
<dbReference type="EMBL" id="CAEZXM010000031">
    <property type="protein sequence ID" value="CAB4681904.1"/>
    <property type="molecule type" value="Genomic_DNA"/>
</dbReference>
<protein>
    <submittedName>
        <fullName evidence="2">Unannotated protein</fullName>
    </submittedName>
</protein>
<feature type="transmembrane region" description="Helical" evidence="1">
    <location>
        <begin position="27"/>
        <end position="47"/>
    </location>
</feature>
<proteinExistence type="predicted"/>
<keyword evidence="1" id="KW-1133">Transmembrane helix</keyword>
<evidence type="ECO:0000256" key="1">
    <source>
        <dbReference type="SAM" id="Phobius"/>
    </source>
</evidence>
<accession>A0A6J6NAG8</accession>
<keyword evidence="1" id="KW-0472">Membrane</keyword>
<name>A0A6J6NAG8_9ZZZZ</name>
<organism evidence="2">
    <name type="scientific">freshwater metagenome</name>
    <dbReference type="NCBI Taxonomy" id="449393"/>
    <lineage>
        <taxon>unclassified sequences</taxon>
        <taxon>metagenomes</taxon>
        <taxon>ecological metagenomes</taxon>
    </lineage>
</organism>